<dbReference type="Gene3D" id="1.10.10.60">
    <property type="entry name" value="Homeodomain-like"/>
    <property type="match status" value="1"/>
</dbReference>
<dbReference type="InterPro" id="IPR009057">
    <property type="entry name" value="Homeodomain-like_sf"/>
</dbReference>
<dbReference type="Pfam" id="PF12833">
    <property type="entry name" value="HTH_18"/>
    <property type="match status" value="1"/>
</dbReference>
<comment type="caution">
    <text evidence="5">The sequence shown here is derived from an EMBL/GenBank/DDBJ whole genome shotgun (WGS) entry which is preliminary data.</text>
</comment>
<dbReference type="SMART" id="SM00342">
    <property type="entry name" value="HTH_ARAC"/>
    <property type="match status" value="1"/>
</dbReference>
<dbReference type="InterPro" id="IPR020449">
    <property type="entry name" value="Tscrpt_reg_AraC-type_HTH"/>
</dbReference>
<keyword evidence="1" id="KW-0805">Transcription regulation</keyword>
<dbReference type="PANTHER" id="PTHR47894">
    <property type="entry name" value="HTH-TYPE TRANSCRIPTIONAL REGULATOR GADX"/>
    <property type="match status" value="1"/>
</dbReference>
<keyword evidence="2" id="KW-0238">DNA-binding</keyword>
<evidence type="ECO:0000256" key="1">
    <source>
        <dbReference type="ARBA" id="ARBA00023015"/>
    </source>
</evidence>
<gene>
    <name evidence="5" type="ORF">AB5I84_06565</name>
</gene>
<evidence type="ECO:0000256" key="3">
    <source>
        <dbReference type="ARBA" id="ARBA00023163"/>
    </source>
</evidence>
<evidence type="ECO:0000259" key="4">
    <source>
        <dbReference type="PROSITE" id="PS01124"/>
    </source>
</evidence>
<dbReference type="PROSITE" id="PS01124">
    <property type="entry name" value="HTH_ARAC_FAMILY_2"/>
    <property type="match status" value="1"/>
</dbReference>
<organism evidence="5 6">
    <name type="scientific">Isoalcanivorax beigongshangi</name>
    <dbReference type="NCBI Taxonomy" id="3238810"/>
    <lineage>
        <taxon>Bacteria</taxon>
        <taxon>Pseudomonadati</taxon>
        <taxon>Pseudomonadota</taxon>
        <taxon>Gammaproteobacteria</taxon>
        <taxon>Oceanospirillales</taxon>
        <taxon>Alcanivoracaceae</taxon>
        <taxon>Isoalcanivorax</taxon>
    </lineage>
</organism>
<dbReference type="PROSITE" id="PS00041">
    <property type="entry name" value="HTH_ARAC_FAMILY_1"/>
    <property type="match status" value="1"/>
</dbReference>
<feature type="domain" description="HTH araC/xylS-type" evidence="4">
    <location>
        <begin position="224"/>
        <end position="326"/>
    </location>
</feature>
<reference evidence="5 6" key="1">
    <citation type="submission" date="2024-07" db="EMBL/GenBank/DDBJ databases">
        <authorList>
            <person name="Ren Q."/>
        </authorList>
    </citation>
    <scope>NUCLEOTIDE SEQUENCE [LARGE SCALE GENOMIC DNA]</scope>
    <source>
        <strain evidence="5 6">REN37</strain>
    </source>
</reference>
<name>A0ABV4AG41_9GAMM</name>
<dbReference type="InterPro" id="IPR018062">
    <property type="entry name" value="HTH_AraC-typ_CS"/>
</dbReference>
<dbReference type="Pfam" id="PF12625">
    <property type="entry name" value="Arabinose_bd"/>
    <property type="match status" value="1"/>
</dbReference>
<proteinExistence type="predicted"/>
<evidence type="ECO:0000313" key="6">
    <source>
        <dbReference type="Proteomes" id="UP001562065"/>
    </source>
</evidence>
<dbReference type="PANTHER" id="PTHR47894:SF1">
    <property type="entry name" value="HTH-TYPE TRANSCRIPTIONAL REGULATOR VQSM"/>
    <property type="match status" value="1"/>
</dbReference>
<dbReference type="RefSeq" id="WP_369455058.1">
    <property type="nucleotide sequence ID" value="NZ_JBGCUO010000001.1"/>
</dbReference>
<evidence type="ECO:0000313" key="5">
    <source>
        <dbReference type="EMBL" id="MEY1661809.1"/>
    </source>
</evidence>
<evidence type="ECO:0000256" key="2">
    <source>
        <dbReference type="ARBA" id="ARBA00023125"/>
    </source>
</evidence>
<protein>
    <submittedName>
        <fullName evidence="5">AraC family transcriptional regulator</fullName>
    </submittedName>
</protein>
<accession>A0ABV4AG41</accession>
<dbReference type="Proteomes" id="UP001562065">
    <property type="component" value="Unassembled WGS sequence"/>
</dbReference>
<dbReference type="EMBL" id="JBGCUO010000001">
    <property type="protein sequence ID" value="MEY1661809.1"/>
    <property type="molecule type" value="Genomic_DNA"/>
</dbReference>
<keyword evidence="3" id="KW-0804">Transcription</keyword>
<dbReference type="InterPro" id="IPR032687">
    <property type="entry name" value="AraC-type_N"/>
</dbReference>
<dbReference type="PRINTS" id="PR00032">
    <property type="entry name" value="HTHARAC"/>
</dbReference>
<keyword evidence="6" id="KW-1185">Reference proteome</keyword>
<dbReference type="InterPro" id="IPR018060">
    <property type="entry name" value="HTH_AraC"/>
</dbReference>
<dbReference type="SUPFAM" id="SSF46689">
    <property type="entry name" value="Homeodomain-like"/>
    <property type="match status" value="1"/>
</dbReference>
<sequence length="330" mass="37232">MERPTITPGFVEDALQCLHRQGFDPAPVLRQAGIDPALETPVTHLQYGRLWLAIAQQIDDEFFGEAARPMRPGSFKLLCQVVLHTDNLERALQRALRFLTVVLDSPAGELRLRDGQAEILLHDRGQPHSAFAYRTYWLILLGVLCWLIGRRIPLTRVDFACPAPANRRDYHQFFGAPVHFDQPRSCLRFAANHLALPTIRSDKALAGFLRGAPANILLGYRHDQVLSLQIRERLRRVSPDAWPSFEQLAQDLELSPTTLRRRLRSEGQGYAAIRAGLRLAQAQQLLQTTDLSVAEIATRLGYDEPSAFYRAFLKANGTTPAVYRRRLSGP</sequence>